<organism evidence="2 3">
    <name type="scientific">Floridaenema aerugineum BLCC-F46</name>
    <dbReference type="NCBI Taxonomy" id="3153654"/>
    <lineage>
        <taxon>Bacteria</taxon>
        <taxon>Bacillati</taxon>
        <taxon>Cyanobacteriota</taxon>
        <taxon>Cyanophyceae</taxon>
        <taxon>Oscillatoriophycideae</taxon>
        <taxon>Aerosakkonematales</taxon>
        <taxon>Aerosakkonemataceae</taxon>
        <taxon>Floridanema</taxon>
        <taxon>Floridanema aerugineum</taxon>
    </lineage>
</organism>
<dbReference type="PANTHER" id="PTHR43792:SF13">
    <property type="entry name" value="ACETYLTRANSFERASE"/>
    <property type="match status" value="1"/>
</dbReference>
<keyword evidence="2" id="KW-0808">Transferase</keyword>
<dbReference type="Pfam" id="PF13302">
    <property type="entry name" value="Acetyltransf_3"/>
    <property type="match status" value="1"/>
</dbReference>
<dbReference type="InterPro" id="IPR000182">
    <property type="entry name" value="GNAT_dom"/>
</dbReference>
<dbReference type="GO" id="GO:0016746">
    <property type="term" value="F:acyltransferase activity"/>
    <property type="evidence" value="ECO:0007669"/>
    <property type="project" value="UniProtKB-KW"/>
</dbReference>
<evidence type="ECO:0000313" key="2">
    <source>
        <dbReference type="EMBL" id="MFB2878383.1"/>
    </source>
</evidence>
<dbReference type="PANTHER" id="PTHR43792">
    <property type="entry name" value="GNAT FAMILY, PUTATIVE (AFU_ORTHOLOGUE AFUA_3G00765)-RELATED-RELATED"/>
    <property type="match status" value="1"/>
</dbReference>
<proteinExistence type="predicted"/>
<dbReference type="PROSITE" id="PS51186">
    <property type="entry name" value="GNAT"/>
    <property type="match status" value="1"/>
</dbReference>
<dbReference type="Proteomes" id="UP001576774">
    <property type="component" value="Unassembled WGS sequence"/>
</dbReference>
<dbReference type="EC" id="2.3.-.-" evidence="2"/>
<dbReference type="EMBL" id="JBHFNQ010000121">
    <property type="protein sequence ID" value="MFB2878383.1"/>
    <property type="molecule type" value="Genomic_DNA"/>
</dbReference>
<evidence type="ECO:0000259" key="1">
    <source>
        <dbReference type="PROSITE" id="PS51186"/>
    </source>
</evidence>
<accession>A0ABV4X860</accession>
<keyword evidence="2" id="KW-0012">Acyltransferase</keyword>
<protein>
    <submittedName>
        <fullName evidence="2">GNAT family N-acetyltransferase</fullName>
        <ecNumber evidence="2">2.3.-.-</ecNumber>
    </submittedName>
</protein>
<sequence>MSKNHPASSLRIKTTRLKLIPCPLEVAEASIFNPLRVAEILGASVPEDWQKTEVQDFLPMYAQMLVDDPSNLGWGVWLMIQSQQNILIGDLGFGGKPDESGSLEIGYEVFAAYRNQGYAFEAVEALVNWAFSHPELKRIVAHCPLDNLASMQILSKLGMEQLHLVEMPEVPDTQVWKWQLMNQSKIPNTQSKIL</sequence>
<gene>
    <name evidence="2" type="ORF">ACE1CC_16145</name>
</gene>
<comment type="caution">
    <text evidence="2">The sequence shown here is derived from an EMBL/GenBank/DDBJ whole genome shotgun (WGS) entry which is preliminary data.</text>
</comment>
<dbReference type="InterPro" id="IPR051531">
    <property type="entry name" value="N-acetyltransferase"/>
</dbReference>
<evidence type="ECO:0000313" key="3">
    <source>
        <dbReference type="Proteomes" id="UP001576774"/>
    </source>
</evidence>
<reference evidence="2 3" key="1">
    <citation type="submission" date="2024-09" db="EMBL/GenBank/DDBJ databases">
        <title>Floridaenema gen nov. (Aerosakkonemataceae, Aerosakkonematales ord. nov., Cyanobacteria) from benthic tropical and subtropical fresh waters, with the description of four new species.</title>
        <authorList>
            <person name="Moretto J.A."/>
            <person name="Berthold D.E."/>
            <person name="Lefler F.W."/>
            <person name="Huang I.-S."/>
            <person name="Laughinghouse H. IV."/>
        </authorList>
    </citation>
    <scope>NUCLEOTIDE SEQUENCE [LARGE SCALE GENOMIC DNA]</scope>
    <source>
        <strain evidence="2 3">BLCC-F46</strain>
    </source>
</reference>
<name>A0ABV4X860_9CYAN</name>
<dbReference type="InterPro" id="IPR016181">
    <property type="entry name" value="Acyl_CoA_acyltransferase"/>
</dbReference>
<keyword evidence="3" id="KW-1185">Reference proteome</keyword>
<feature type="domain" description="N-acetyltransferase" evidence="1">
    <location>
        <begin position="33"/>
        <end position="182"/>
    </location>
</feature>
<dbReference type="Gene3D" id="3.40.630.30">
    <property type="match status" value="1"/>
</dbReference>
<dbReference type="RefSeq" id="WP_413271455.1">
    <property type="nucleotide sequence ID" value="NZ_JBHFNQ010000121.1"/>
</dbReference>
<dbReference type="SUPFAM" id="SSF55729">
    <property type="entry name" value="Acyl-CoA N-acyltransferases (Nat)"/>
    <property type="match status" value="1"/>
</dbReference>